<feature type="signal peptide" evidence="15">
    <location>
        <begin position="1"/>
        <end position="25"/>
    </location>
</feature>
<keyword evidence="15" id="KW-0732">Signal</keyword>
<dbReference type="EMBL" id="OU015567">
    <property type="protein sequence ID" value="CAG5110657.1"/>
    <property type="molecule type" value="Genomic_DNA"/>
</dbReference>
<keyword evidence="17" id="KW-1185">Reference proteome</keyword>
<dbReference type="PANTHER" id="PTHR12989:SF10">
    <property type="entry name" value="DOL-P-GLC:GLC(2)MAN(9)GLCNAC(2)-PP-DOL ALPHA-1,2-GLUCOSYLTRANSFERASE-RELATED"/>
    <property type="match status" value="1"/>
</dbReference>
<evidence type="ECO:0000256" key="11">
    <source>
        <dbReference type="ARBA" id="ARBA00023136"/>
    </source>
</evidence>
<feature type="transmembrane region" description="Helical" evidence="14">
    <location>
        <begin position="117"/>
        <end position="137"/>
    </location>
</feature>
<evidence type="ECO:0000313" key="16">
    <source>
        <dbReference type="EMBL" id="CAG5110657.1"/>
    </source>
</evidence>
<comment type="catalytic activity">
    <reaction evidence="13">
        <text>an alpha-D-Glc-(1-&gt;3)-alpha-D-Glc-(1-&gt;3)-alpha-D-Man-(1-&gt;2)-alpha-D-Man-(1-&gt;2)-alpha-D-Man-(1-&gt;3)-[alpha-D-Man-(1-&gt;2)-alpha-D-Man-(1-&gt;3)-[alpha-D-Man-(1-&gt;2)-alpha-D-Man-(1-&gt;6)]-alpha-D-Man-(1-&gt;6)]-beta-D-Man-(1-&gt;4)-beta-D-GlcNAc-(1-&gt;4)-alpha-D-GlcNAc-diphospho-di-trans,poly-cis-dolichol + a di-trans,poly-cis-dolichyl beta-D-glucosyl phosphate = a alpha-D-Glc-(1-&gt;2)-alpha-D-Glc-(1-&gt;3)-alpha-D-Glc-(1-&gt;3)-alpha-D-Man-(1-&gt;2)-alpha-D-Man-(1-&gt;2)-alpha-D-Man-(1-&gt;3)-[alpha-D-Man-(1-&gt;2)-alpha-D-Man-(1-&gt;3)-[alpha-D-Man-(1-&gt;2)-alpha-D-Man-(1-&gt;6)]-alpha-D-Man-(1-&gt;6)]-beta-D-Man-(1-&gt;4)-beta-D-GlcNAc-(1-&gt;4)-alpha-D-GlcNAc-diphospho-di-trans,poly-cis-dolichol + a di-trans,poly-cis-dolichyl phosphate + H(+)</text>
        <dbReference type="Rhea" id="RHEA:29543"/>
        <dbReference type="Rhea" id="RHEA-COMP:19498"/>
        <dbReference type="Rhea" id="RHEA-COMP:19502"/>
        <dbReference type="Rhea" id="RHEA-COMP:19512"/>
        <dbReference type="Rhea" id="RHEA-COMP:19522"/>
        <dbReference type="ChEBI" id="CHEBI:15378"/>
        <dbReference type="ChEBI" id="CHEBI:57525"/>
        <dbReference type="ChEBI" id="CHEBI:57683"/>
        <dbReference type="ChEBI" id="CHEBI:132522"/>
        <dbReference type="ChEBI" id="CHEBI:132523"/>
        <dbReference type="EC" id="2.4.1.256"/>
    </reaction>
    <physiologicalReaction direction="left-to-right" evidence="13">
        <dbReference type="Rhea" id="RHEA:29544"/>
    </physiologicalReaction>
</comment>
<evidence type="ECO:0000256" key="9">
    <source>
        <dbReference type="ARBA" id="ARBA00022824"/>
    </source>
</evidence>
<feature type="transmembrane region" description="Helical" evidence="14">
    <location>
        <begin position="76"/>
        <end position="97"/>
    </location>
</feature>
<reference evidence="16 17" key="1">
    <citation type="submission" date="2021-04" db="EMBL/GenBank/DDBJ databases">
        <authorList>
            <person name="Bliznina A."/>
        </authorList>
    </citation>
    <scope>NUCLEOTIDE SEQUENCE [LARGE SCALE GENOMIC DNA]</scope>
</reference>
<comment type="function">
    <text evidence="12">Dol-P-Glc:Glc(2)Man(9)GlcNAc(2)-PP-Dol alpha-1,2-glucosyltransferase that operates in the biosynthetic pathway of dolichol-linked oligosaccharides, the glycan precursors employed in protein asparagine (N)-glycosylation. The assembly of dolichol-linked oligosaccharides begins on the cytosolic side of the endoplasmic reticulum membrane and finishes in its lumen. The sequential addition of sugars to dolichol pyrophosphate produces dolichol-linked oligosaccharides containing fourteen sugars, including two GlcNAcs, nine mannoses and three glucoses. Once assembled, the oligosaccharide is transferred from the lipid to nascent proteins by oligosaccharyltransferases. In the lumen of the endoplasmic reticulum, adds the third and last glucose residue from dolichyl phosphate glucose (Dol-P-Glc) onto the lipid-linked oligosaccharide intermediate Glc(2)Man(9)GlcNAc(2)-PP-Dol to produce Glc(3)Man(9)GlcNAc(2)-PP-Dol.</text>
</comment>
<keyword evidence="11 14" id="KW-0472">Membrane</keyword>
<dbReference type="Proteomes" id="UP001158576">
    <property type="component" value="Chromosome 2"/>
</dbReference>
<organism evidence="16 17">
    <name type="scientific">Oikopleura dioica</name>
    <name type="common">Tunicate</name>
    <dbReference type="NCBI Taxonomy" id="34765"/>
    <lineage>
        <taxon>Eukaryota</taxon>
        <taxon>Metazoa</taxon>
        <taxon>Chordata</taxon>
        <taxon>Tunicata</taxon>
        <taxon>Appendicularia</taxon>
        <taxon>Copelata</taxon>
        <taxon>Oikopleuridae</taxon>
        <taxon>Oikopleura</taxon>
    </lineage>
</organism>
<dbReference type="InterPro" id="IPR016900">
    <property type="entry name" value="Alg10"/>
</dbReference>
<keyword evidence="8 14" id="KW-0812">Transmembrane</keyword>
<protein>
    <recommendedName>
        <fullName evidence="5">Dol-P-Glc:Glc(2)Man(9)GlcNAc(2)-PP-Dol alpha-1,2-glucosyltransferase</fullName>
        <ecNumber evidence="4">2.4.1.256</ecNumber>
    </recommendedName>
</protein>
<feature type="transmembrane region" description="Helical" evidence="14">
    <location>
        <begin position="252"/>
        <end position="272"/>
    </location>
</feature>
<comment type="similarity">
    <text evidence="3">Belongs to the ALG10 glucosyltransferase family.</text>
</comment>
<comment type="subcellular location">
    <subcellularLocation>
        <location evidence="1">Endoplasmic reticulum membrane</location>
        <topology evidence="1">Multi-pass membrane protein</topology>
    </subcellularLocation>
</comment>
<evidence type="ECO:0000256" key="6">
    <source>
        <dbReference type="ARBA" id="ARBA00022676"/>
    </source>
</evidence>
<keyword evidence="7" id="KW-0808">Transferase</keyword>
<evidence type="ECO:0000256" key="4">
    <source>
        <dbReference type="ARBA" id="ARBA00011967"/>
    </source>
</evidence>
<evidence type="ECO:0000256" key="10">
    <source>
        <dbReference type="ARBA" id="ARBA00022989"/>
    </source>
</evidence>
<evidence type="ECO:0000256" key="5">
    <source>
        <dbReference type="ARBA" id="ARBA00018512"/>
    </source>
</evidence>
<keyword evidence="9" id="KW-0256">Endoplasmic reticulum</keyword>
<feature type="transmembrane region" description="Helical" evidence="14">
    <location>
        <begin position="149"/>
        <end position="170"/>
    </location>
</feature>
<evidence type="ECO:0000256" key="15">
    <source>
        <dbReference type="SAM" id="SignalP"/>
    </source>
</evidence>
<feature type="transmembrane region" description="Helical" evidence="14">
    <location>
        <begin position="190"/>
        <end position="209"/>
    </location>
</feature>
<evidence type="ECO:0000256" key="7">
    <source>
        <dbReference type="ARBA" id="ARBA00022679"/>
    </source>
</evidence>
<evidence type="ECO:0000256" key="8">
    <source>
        <dbReference type="ARBA" id="ARBA00022692"/>
    </source>
</evidence>
<name>A0ABN7T5S3_OIKDI</name>
<comment type="pathway">
    <text evidence="2">Protein modification; protein glycosylation.</text>
</comment>
<keyword evidence="6" id="KW-0328">Glycosyltransferase</keyword>
<proteinExistence type="inferred from homology"/>
<gene>
    <name evidence="16" type="ORF">OKIOD_LOCUS13802</name>
</gene>
<dbReference type="PROSITE" id="PS51257">
    <property type="entry name" value="PROKAR_LIPOPROTEIN"/>
    <property type="match status" value="1"/>
</dbReference>
<evidence type="ECO:0000256" key="13">
    <source>
        <dbReference type="ARBA" id="ARBA00048064"/>
    </source>
</evidence>
<dbReference type="PANTHER" id="PTHR12989">
    <property type="entry name" value="ALPHA-1,2-GLUCOSYLTRANSFERASE ALG10"/>
    <property type="match status" value="1"/>
</dbReference>
<evidence type="ECO:0000256" key="12">
    <source>
        <dbReference type="ARBA" id="ARBA00044727"/>
    </source>
</evidence>
<feature type="chain" id="PRO_5046140238" description="Dol-P-Glc:Glc(2)Man(9)GlcNAc(2)-PP-Dol alpha-1,2-glucosyltransferase" evidence="15">
    <location>
        <begin position="26"/>
        <end position="276"/>
    </location>
</feature>
<evidence type="ECO:0000256" key="14">
    <source>
        <dbReference type="SAM" id="Phobius"/>
    </source>
</evidence>
<dbReference type="EC" id="2.4.1.256" evidence="4"/>
<evidence type="ECO:0000313" key="17">
    <source>
        <dbReference type="Proteomes" id="UP001158576"/>
    </source>
</evidence>
<evidence type="ECO:0000256" key="1">
    <source>
        <dbReference type="ARBA" id="ARBA00004477"/>
    </source>
</evidence>
<dbReference type="Pfam" id="PF04922">
    <property type="entry name" value="DIE2_ALG10"/>
    <property type="match status" value="1"/>
</dbReference>
<sequence length="276" mass="32536">MLSLFFRQTNIVWLFFTSCISFMYSNSPTGQAIRGVDREILAIEIKPWRKYFWEEVASVGIHLLYRLFLDIASLKYIFSYTFPLFSCAGAFLIFLKVNGSIVLGDKDAHTAVFNPAQLLYFSLFTCIFALPCFLANLVDVLKFFYRNILKLLVLSVLSYLIIANFDVVHPYNLADNRHFCFYAWRYLHKYRTFLAPVYGASILGVTYLLPRSFLWNFAFWLCTAASVVPQKLFEFRYFMVPFTIVLLFSQKLSYKLQILWNLLLLATWVYFFRRKK</sequence>
<keyword evidence="10 14" id="KW-1133">Transmembrane helix</keyword>
<accession>A0ABN7T5S3</accession>
<evidence type="ECO:0000256" key="3">
    <source>
        <dbReference type="ARBA" id="ARBA00010600"/>
    </source>
</evidence>
<evidence type="ECO:0000256" key="2">
    <source>
        <dbReference type="ARBA" id="ARBA00004922"/>
    </source>
</evidence>